<evidence type="ECO:0000313" key="2">
    <source>
        <dbReference type="EMBL" id="OIQ64614.1"/>
    </source>
</evidence>
<sequence length="72" mass="7974">MAGLVVDDSSPAKARKMGTPALLRVYIWRENTRMSSITTGLRLMRTSHWSTGFGLLMTASAMWMGAIPWTLS</sequence>
<feature type="transmembrane region" description="Helical" evidence="1">
    <location>
        <begin position="52"/>
        <end position="71"/>
    </location>
</feature>
<evidence type="ECO:0000256" key="1">
    <source>
        <dbReference type="SAM" id="Phobius"/>
    </source>
</evidence>
<reference evidence="2" key="1">
    <citation type="submission" date="2016-10" db="EMBL/GenBank/DDBJ databases">
        <title>Sequence of Gallionella enrichment culture.</title>
        <authorList>
            <person name="Poehlein A."/>
            <person name="Muehling M."/>
            <person name="Daniel R."/>
        </authorList>
    </citation>
    <scope>NUCLEOTIDE SEQUENCE</scope>
</reference>
<name>A0A1J5P0K1_9ZZZZ</name>
<protein>
    <submittedName>
        <fullName evidence="2">Uncharacterized protein</fullName>
    </submittedName>
</protein>
<dbReference type="EMBL" id="MLJW01007975">
    <property type="protein sequence ID" value="OIQ64614.1"/>
    <property type="molecule type" value="Genomic_DNA"/>
</dbReference>
<keyword evidence="1" id="KW-0472">Membrane</keyword>
<accession>A0A1J5P0K1</accession>
<gene>
    <name evidence="2" type="ORF">GALL_538350</name>
</gene>
<organism evidence="2">
    <name type="scientific">mine drainage metagenome</name>
    <dbReference type="NCBI Taxonomy" id="410659"/>
    <lineage>
        <taxon>unclassified sequences</taxon>
        <taxon>metagenomes</taxon>
        <taxon>ecological metagenomes</taxon>
    </lineage>
</organism>
<dbReference type="AlphaFoldDB" id="A0A1J5P0K1"/>
<comment type="caution">
    <text evidence="2">The sequence shown here is derived from an EMBL/GenBank/DDBJ whole genome shotgun (WGS) entry which is preliminary data.</text>
</comment>
<keyword evidence="1" id="KW-0812">Transmembrane</keyword>
<keyword evidence="1" id="KW-1133">Transmembrane helix</keyword>
<proteinExistence type="predicted"/>